<dbReference type="CDD" id="cd16913">
    <property type="entry name" value="YkuD_like"/>
    <property type="match status" value="1"/>
</dbReference>
<reference evidence="10 11" key="1">
    <citation type="submission" date="2019-08" db="EMBL/GenBank/DDBJ databases">
        <title>Massilia golmudensis sp. nov., isolated from sand in the Qinghai-Tibetan Plateau.</title>
        <authorList>
            <person name="Zhang B."/>
        </authorList>
    </citation>
    <scope>NUCLEOTIDE SEQUENCE [LARGE SCALE GENOMIC DNA]</scope>
    <source>
        <strain evidence="10 11">GEM5</strain>
    </source>
</reference>
<comment type="caution">
    <text evidence="10">The sequence shown here is derived from an EMBL/GenBank/DDBJ whole genome shotgun (WGS) entry which is preliminary data.</text>
</comment>
<dbReference type="Proteomes" id="UP000321413">
    <property type="component" value="Unassembled WGS sequence"/>
</dbReference>
<evidence type="ECO:0000256" key="4">
    <source>
        <dbReference type="ARBA" id="ARBA00022960"/>
    </source>
</evidence>
<dbReference type="GO" id="GO:0071972">
    <property type="term" value="F:peptidoglycan L,D-transpeptidase activity"/>
    <property type="evidence" value="ECO:0007669"/>
    <property type="project" value="TreeGrafter"/>
</dbReference>
<dbReference type="GO" id="GO:0071555">
    <property type="term" value="P:cell wall organization"/>
    <property type="evidence" value="ECO:0007669"/>
    <property type="project" value="UniProtKB-UniRule"/>
</dbReference>
<dbReference type="AlphaFoldDB" id="A0A5C7G514"/>
<dbReference type="GO" id="GO:0016740">
    <property type="term" value="F:transferase activity"/>
    <property type="evidence" value="ECO:0007669"/>
    <property type="project" value="UniProtKB-KW"/>
</dbReference>
<dbReference type="InterPro" id="IPR050979">
    <property type="entry name" value="LD-transpeptidase"/>
</dbReference>
<feature type="chain" id="PRO_5022946803" evidence="8">
    <location>
        <begin position="21"/>
        <end position="335"/>
    </location>
</feature>
<sequence length="335" mass="34817">MARALAAMPMSVRAACLALAACLPAGVATAQGASASSAVELARQADRLKPGEWVWAPQIAPRGPMLVFVDLSRQTATIYRNGVRIGVSTVSSGKAGHATPTGVFTILQKDAKHRSSTYHNAPMPYQQRLTWDGIALHAGGLPGYPESHGCVHLPYAFARELFAATDHGTTVIVAGDAQHPVASAAGQVLSPTLSASADPADFWAPERSPDGPVTIVMSRSDQSLLVLRNGVEIGRSRAALPNDNDSTHVLTLAVDAAGAPVWVYAAVSGHVDEAGKGVDEAVRNRVDIPPEFYKKAIGVLSPGATLLVTQAPLSSGATGTPLTVLRDDEPSSSND</sequence>
<dbReference type="PIRSF" id="PIRSF029342">
    <property type="entry name" value="UCP029342_ErfK/YbiS/YcfS/YnhG"/>
    <property type="match status" value="1"/>
</dbReference>
<dbReference type="GO" id="GO:0018104">
    <property type="term" value="P:peptidoglycan-protein cross-linking"/>
    <property type="evidence" value="ECO:0007669"/>
    <property type="project" value="TreeGrafter"/>
</dbReference>
<comment type="pathway">
    <text evidence="1 7">Cell wall biogenesis; peptidoglycan biosynthesis.</text>
</comment>
<name>A0A5C7G514_9BURK</name>
<keyword evidence="4 7" id="KW-0133">Cell shape</keyword>
<protein>
    <submittedName>
        <fullName evidence="10">L,D-transpeptidase family protein</fullName>
    </submittedName>
</protein>
<evidence type="ECO:0000256" key="3">
    <source>
        <dbReference type="ARBA" id="ARBA00022679"/>
    </source>
</evidence>
<evidence type="ECO:0000256" key="8">
    <source>
        <dbReference type="SAM" id="SignalP"/>
    </source>
</evidence>
<keyword evidence="6 7" id="KW-0961">Cell wall biogenesis/degradation</keyword>
<dbReference type="UniPathway" id="UPA00219"/>
<dbReference type="EMBL" id="VPFD01000005">
    <property type="protein sequence ID" value="TXG00980.1"/>
    <property type="molecule type" value="Genomic_DNA"/>
</dbReference>
<dbReference type="GO" id="GO:0008360">
    <property type="term" value="P:regulation of cell shape"/>
    <property type="evidence" value="ECO:0007669"/>
    <property type="project" value="UniProtKB-UniRule"/>
</dbReference>
<dbReference type="SUPFAM" id="SSF141523">
    <property type="entry name" value="L,D-transpeptidase catalytic domain-like"/>
    <property type="match status" value="1"/>
</dbReference>
<evidence type="ECO:0000256" key="6">
    <source>
        <dbReference type="ARBA" id="ARBA00023316"/>
    </source>
</evidence>
<feature type="active site" description="Proton donor/acceptor" evidence="7">
    <location>
        <position position="137"/>
    </location>
</feature>
<dbReference type="InterPro" id="IPR016915">
    <property type="entry name" value="UCP029342"/>
</dbReference>
<feature type="active site" description="Nucleophile" evidence="7">
    <location>
        <position position="150"/>
    </location>
</feature>
<dbReference type="Pfam" id="PF03734">
    <property type="entry name" value="YkuD"/>
    <property type="match status" value="1"/>
</dbReference>
<evidence type="ECO:0000256" key="5">
    <source>
        <dbReference type="ARBA" id="ARBA00022984"/>
    </source>
</evidence>
<gene>
    <name evidence="10" type="ORF">FVD38_07180</name>
</gene>
<accession>A0A5C7G514</accession>
<dbReference type="GO" id="GO:0005576">
    <property type="term" value="C:extracellular region"/>
    <property type="evidence" value="ECO:0007669"/>
    <property type="project" value="TreeGrafter"/>
</dbReference>
<feature type="signal peptide" evidence="8">
    <location>
        <begin position="1"/>
        <end position="20"/>
    </location>
</feature>
<dbReference type="InterPro" id="IPR005490">
    <property type="entry name" value="LD_TPept_cat_dom"/>
</dbReference>
<dbReference type="PANTHER" id="PTHR30582">
    <property type="entry name" value="L,D-TRANSPEPTIDASE"/>
    <property type="match status" value="1"/>
</dbReference>
<organism evidence="10 11">
    <name type="scientific">Massilia arenae</name>
    <dbReference type="NCBI Taxonomy" id="2603288"/>
    <lineage>
        <taxon>Bacteria</taxon>
        <taxon>Pseudomonadati</taxon>
        <taxon>Pseudomonadota</taxon>
        <taxon>Betaproteobacteria</taxon>
        <taxon>Burkholderiales</taxon>
        <taxon>Oxalobacteraceae</taxon>
        <taxon>Telluria group</taxon>
        <taxon>Massilia</taxon>
    </lineage>
</organism>
<comment type="similarity">
    <text evidence="2">Belongs to the YkuD family.</text>
</comment>
<evidence type="ECO:0000256" key="2">
    <source>
        <dbReference type="ARBA" id="ARBA00005992"/>
    </source>
</evidence>
<evidence type="ECO:0000313" key="10">
    <source>
        <dbReference type="EMBL" id="TXG00980.1"/>
    </source>
</evidence>
<evidence type="ECO:0000256" key="7">
    <source>
        <dbReference type="PROSITE-ProRule" id="PRU01373"/>
    </source>
</evidence>
<dbReference type="NCBIfam" id="NF004785">
    <property type="entry name" value="PRK06132.1-2"/>
    <property type="match status" value="1"/>
</dbReference>
<feature type="domain" description="L,D-TPase catalytic" evidence="9">
    <location>
        <begin position="65"/>
        <end position="174"/>
    </location>
</feature>
<proteinExistence type="inferred from homology"/>
<keyword evidence="11" id="KW-1185">Reference proteome</keyword>
<dbReference type="Gene3D" id="2.40.440.10">
    <property type="entry name" value="L,D-transpeptidase catalytic domain-like"/>
    <property type="match status" value="1"/>
</dbReference>
<keyword evidence="3" id="KW-0808">Transferase</keyword>
<dbReference type="PANTHER" id="PTHR30582:SF2">
    <property type="entry name" value="L,D-TRANSPEPTIDASE YCIB-RELATED"/>
    <property type="match status" value="1"/>
</dbReference>
<evidence type="ECO:0000259" key="9">
    <source>
        <dbReference type="PROSITE" id="PS52029"/>
    </source>
</evidence>
<dbReference type="InterPro" id="IPR038063">
    <property type="entry name" value="Transpep_catalytic_dom"/>
</dbReference>
<evidence type="ECO:0000256" key="1">
    <source>
        <dbReference type="ARBA" id="ARBA00004752"/>
    </source>
</evidence>
<keyword evidence="8" id="KW-0732">Signal</keyword>
<keyword evidence="5 7" id="KW-0573">Peptidoglycan synthesis</keyword>
<dbReference type="PROSITE" id="PS52029">
    <property type="entry name" value="LD_TPASE"/>
    <property type="match status" value="1"/>
</dbReference>
<evidence type="ECO:0000313" key="11">
    <source>
        <dbReference type="Proteomes" id="UP000321413"/>
    </source>
</evidence>